<keyword evidence="8" id="KW-1185">Reference proteome</keyword>
<feature type="domain" description="TMEM62 C-terminal" evidence="6">
    <location>
        <begin position="489"/>
        <end position="759"/>
    </location>
</feature>
<feature type="chain" id="PRO_5044769446" description="Calcineurin-like phosphoesterase domain-containing protein" evidence="3">
    <location>
        <begin position="24"/>
        <end position="787"/>
    </location>
</feature>
<feature type="transmembrane region" description="Helical" evidence="2">
    <location>
        <begin position="727"/>
        <end position="750"/>
    </location>
</feature>
<dbReference type="PANTHER" id="PTHR14795:SF0">
    <property type="entry name" value="TRANSMEMBRANE PROTEIN 62"/>
    <property type="match status" value="1"/>
</dbReference>
<dbReference type="SUPFAM" id="SSF56300">
    <property type="entry name" value="Metallo-dependent phosphatases"/>
    <property type="match status" value="1"/>
</dbReference>
<evidence type="ECO:0000256" key="2">
    <source>
        <dbReference type="SAM" id="Phobius"/>
    </source>
</evidence>
<sequence length="787" mass="88535">MGLPRMLAFWAVVLVFFSGIVDGFEDSQTKLESVDPGRTVHQLGDDNLRTGVSWVVQLSDLHISKWRPQRVETLNKLMGTVLATLQPSLVLITGDLTDAKGQGGTSTQQYEEEWIAYRDFIDLMVNESGIPLSRFYDLRGNHDKYGVPFAKSSLDYYSRYSCNARMGRTSLVQSATLLGRDGWKHLFVGVDDSMSIGLRGPSNLFGHPSDDHIDKLDRELSQWDSNITVPVSKIVFGHFPTSFTASSESGRRSDQIMAKHNISAYINGHLHTKFGRRLYKHHMRGTQGEFWEWEMGDWRASRMMRVLAIDHHRVSFVDVDLSRYSKKVLRGEQFVMPTIILPTSPLDSRTMLRSSASPLQMDGAATRALIFSPSPPASVTVRVFDSAPNAVLDSSNYHVVETLEMVQVSGPSSDKNGGPFVYEAGWNSNKYRDPSSTRYWLQIEVLDSEKNSTLSHMWPFSVEGKKGPFRLSFLGFICMGFQWESFFPIALWTIVCVILGCFLILPQLALIYLEKKGKYDDWALSVFNPSETSGFPYVKLPVWALLEGARNRLLWLAQVAYIAFLLVFPWFWGRVLADDYPVGYMTLWGWTVWPSKSKVFHQSGVGWPDIMGIVLPFIGCVIFPFVLMMSAFCAEQAACVLALAVSSKDKQVTSEANGSDTSKRRRVGGRSNRQSRKASGLENMIDDQKPLLAVKEDNTSSDTAEATSVAEELQQENSFFSRGVRKFYFLACFAIAFLHMRLCLMMVSAYGAQAVLLSPFYVWPVPILTAFCVYSTSSVKPRKIVVD</sequence>
<evidence type="ECO:0000313" key="8">
    <source>
        <dbReference type="Proteomes" id="UP001605036"/>
    </source>
</evidence>
<evidence type="ECO:0000259" key="5">
    <source>
        <dbReference type="Pfam" id="PF24384"/>
    </source>
</evidence>
<evidence type="ECO:0000259" key="4">
    <source>
        <dbReference type="Pfam" id="PF00149"/>
    </source>
</evidence>
<dbReference type="InterPro" id="IPR029052">
    <property type="entry name" value="Metallo-depent_PP-like"/>
</dbReference>
<evidence type="ECO:0000256" key="1">
    <source>
        <dbReference type="SAM" id="MobiDB-lite"/>
    </source>
</evidence>
<name>A0ABD1YXZ4_9MARC</name>
<dbReference type="Pfam" id="PF24394">
    <property type="entry name" value="TMEM62_C"/>
    <property type="match status" value="1"/>
</dbReference>
<dbReference type="Gene3D" id="3.60.21.10">
    <property type="match status" value="1"/>
</dbReference>
<dbReference type="InterPro" id="IPR056229">
    <property type="entry name" value="Ig_TMM62"/>
</dbReference>
<dbReference type="Pfam" id="PF24384">
    <property type="entry name" value="Ig_TMM62"/>
    <property type="match status" value="1"/>
</dbReference>
<evidence type="ECO:0000313" key="7">
    <source>
        <dbReference type="EMBL" id="KAL2635657.1"/>
    </source>
</evidence>
<dbReference type="EMBL" id="JBHFFA010000003">
    <property type="protein sequence ID" value="KAL2635657.1"/>
    <property type="molecule type" value="Genomic_DNA"/>
</dbReference>
<feature type="compositionally biased region" description="Basic residues" evidence="1">
    <location>
        <begin position="663"/>
        <end position="676"/>
    </location>
</feature>
<feature type="region of interest" description="Disordered" evidence="1">
    <location>
        <begin position="654"/>
        <end position="679"/>
    </location>
</feature>
<dbReference type="InterPro" id="IPR056230">
    <property type="entry name" value="TMEM62_C"/>
</dbReference>
<keyword evidence="3" id="KW-0732">Signal</keyword>
<keyword evidence="2" id="KW-0812">Transmembrane</keyword>
<proteinExistence type="predicted"/>
<organism evidence="7 8">
    <name type="scientific">Riccia fluitans</name>
    <dbReference type="NCBI Taxonomy" id="41844"/>
    <lineage>
        <taxon>Eukaryota</taxon>
        <taxon>Viridiplantae</taxon>
        <taxon>Streptophyta</taxon>
        <taxon>Embryophyta</taxon>
        <taxon>Marchantiophyta</taxon>
        <taxon>Marchantiopsida</taxon>
        <taxon>Marchantiidae</taxon>
        <taxon>Marchantiales</taxon>
        <taxon>Ricciaceae</taxon>
        <taxon>Riccia</taxon>
    </lineage>
</organism>
<feature type="transmembrane region" description="Helical" evidence="2">
    <location>
        <begin position="756"/>
        <end position="774"/>
    </location>
</feature>
<dbReference type="PANTHER" id="PTHR14795">
    <property type="entry name" value="HELICASE RELATED"/>
    <property type="match status" value="1"/>
</dbReference>
<dbReference type="Proteomes" id="UP001605036">
    <property type="component" value="Unassembled WGS sequence"/>
</dbReference>
<gene>
    <name evidence="7" type="ORF">R1flu_007136</name>
</gene>
<feature type="signal peptide" evidence="3">
    <location>
        <begin position="1"/>
        <end position="23"/>
    </location>
</feature>
<protein>
    <recommendedName>
        <fullName evidence="9">Calcineurin-like phosphoesterase domain-containing protein</fullName>
    </recommendedName>
</protein>
<feature type="domain" description="TMEM62 Ig-like" evidence="5">
    <location>
        <begin position="336"/>
        <end position="465"/>
    </location>
</feature>
<feature type="transmembrane region" description="Helical" evidence="2">
    <location>
        <begin position="489"/>
        <end position="513"/>
    </location>
</feature>
<keyword evidence="2" id="KW-0472">Membrane</keyword>
<evidence type="ECO:0000259" key="6">
    <source>
        <dbReference type="Pfam" id="PF24394"/>
    </source>
</evidence>
<evidence type="ECO:0008006" key="9">
    <source>
        <dbReference type="Google" id="ProtNLM"/>
    </source>
</evidence>
<evidence type="ECO:0000256" key="3">
    <source>
        <dbReference type="SAM" id="SignalP"/>
    </source>
</evidence>
<dbReference type="InterPro" id="IPR004843">
    <property type="entry name" value="Calcineurin-like_PHP"/>
</dbReference>
<reference evidence="7 8" key="1">
    <citation type="submission" date="2024-09" db="EMBL/GenBank/DDBJ databases">
        <title>Chromosome-scale assembly of Riccia fluitans.</title>
        <authorList>
            <person name="Paukszto L."/>
            <person name="Sawicki J."/>
            <person name="Karawczyk K."/>
            <person name="Piernik-Szablinska J."/>
            <person name="Szczecinska M."/>
            <person name="Mazdziarz M."/>
        </authorList>
    </citation>
    <scope>NUCLEOTIDE SEQUENCE [LARGE SCALE GENOMIC DNA]</scope>
    <source>
        <strain evidence="7">Rf_01</strain>
        <tissue evidence="7">Aerial parts of the thallus</tissue>
    </source>
</reference>
<dbReference type="Pfam" id="PF00149">
    <property type="entry name" value="Metallophos"/>
    <property type="match status" value="1"/>
</dbReference>
<accession>A0ABD1YXZ4</accession>
<feature type="domain" description="Calcineurin-like phosphoesterase" evidence="4">
    <location>
        <begin position="55"/>
        <end position="272"/>
    </location>
</feature>
<comment type="caution">
    <text evidence="7">The sequence shown here is derived from an EMBL/GenBank/DDBJ whole genome shotgun (WGS) entry which is preliminary data.</text>
</comment>
<dbReference type="AlphaFoldDB" id="A0ABD1YXZ4"/>
<feature type="transmembrane region" description="Helical" evidence="2">
    <location>
        <begin position="610"/>
        <end position="634"/>
    </location>
</feature>
<keyword evidence="2" id="KW-1133">Transmembrane helix</keyword>
<feature type="transmembrane region" description="Helical" evidence="2">
    <location>
        <begin position="553"/>
        <end position="572"/>
    </location>
</feature>